<proteinExistence type="predicted"/>
<protein>
    <recommendedName>
        <fullName evidence="5">Zinc finger GRF-type domain-containing protein</fullName>
    </recommendedName>
</protein>
<feature type="transmembrane region" description="Helical" evidence="2">
    <location>
        <begin position="146"/>
        <end position="168"/>
    </location>
</feature>
<evidence type="ECO:0000256" key="1">
    <source>
        <dbReference type="SAM" id="Coils"/>
    </source>
</evidence>
<evidence type="ECO:0000256" key="2">
    <source>
        <dbReference type="SAM" id="Phobius"/>
    </source>
</evidence>
<gene>
    <name evidence="3" type="ORF">Bca52824_011383</name>
</gene>
<evidence type="ECO:0008006" key="5">
    <source>
        <dbReference type="Google" id="ProtNLM"/>
    </source>
</evidence>
<sequence>MGRYSYSQPSSSQEYDVDITSLLQAEADIYGEEVQSSRQIVEPVQYPPNPECDDGIPKICYSGGEPVVAIANRSTDVGRRYFTCPNVDDGDCHIWKWWDVAVTEELCDYQRQLREIKDQANESVEKLVKVEKTVEELAKKKSVQGAGYPLVVSVFVIVLLIICMVFLMKWVEEKDNVLTESLEELRRMKNRMSDL</sequence>
<keyword evidence="1" id="KW-0175">Coiled coil</keyword>
<keyword evidence="2" id="KW-0472">Membrane</keyword>
<comment type="caution">
    <text evidence="3">The sequence shown here is derived from an EMBL/GenBank/DDBJ whole genome shotgun (WGS) entry which is preliminary data.</text>
</comment>
<keyword evidence="4" id="KW-1185">Reference proteome</keyword>
<dbReference type="Proteomes" id="UP000886595">
    <property type="component" value="Unassembled WGS sequence"/>
</dbReference>
<reference evidence="3 4" key="1">
    <citation type="submission" date="2020-02" db="EMBL/GenBank/DDBJ databases">
        <authorList>
            <person name="Ma Q."/>
            <person name="Huang Y."/>
            <person name="Song X."/>
            <person name="Pei D."/>
        </authorList>
    </citation>
    <scope>NUCLEOTIDE SEQUENCE [LARGE SCALE GENOMIC DNA]</scope>
    <source>
        <strain evidence="3">Sxm20200214</strain>
        <tissue evidence="3">Leaf</tissue>
    </source>
</reference>
<dbReference type="OrthoDB" id="1113105at2759"/>
<dbReference type="AlphaFoldDB" id="A0A8X7WG68"/>
<feature type="coiled-coil region" evidence="1">
    <location>
        <begin position="113"/>
        <end position="140"/>
    </location>
</feature>
<accession>A0A8X7WG68</accession>
<evidence type="ECO:0000313" key="4">
    <source>
        <dbReference type="Proteomes" id="UP000886595"/>
    </source>
</evidence>
<evidence type="ECO:0000313" key="3">
    <source>
        <dbReference type="EMBL" id="KAG2328655.1"/>
    </source>
</evidence>
<keyword evidence="2" id="KW-0812">Transmembrane</keyword>
<organism evidence="3 4">
    <name type="scientific">Brassica carinata</name>
    <name type="common">Ethiopian mustard</name>
    <name type="synonym">Abyssinian cabbage</name>
    <dbReference type="NCBI Taxonomy" id="52824"/>
    <lineage>
        <taxon>Eukaryota</taxon>
        <taxon>Viridiplantae</taxon>
        <taxon>Streptophyta</taxon>
        <taxon>Embryophyta</taxon>
        <taxon>Tracheophyta</taxon>
        <taxon>Spermatophyta</taxon>
        <taxon>Magnoliopsida</taxon>
        <taxon>eudicotyledons</taxon>
        <taxon>Gunneridae</taxon>
        <taxon>Pentapetalae</taxon>
        <taxon>rosids</taxon>
        <taxon>malvids</taxon>
        <taxon>Brassicales</taxon>
        <taxon>Brassicaceae</taxon>
        <taxon>Brassiceae</taxon>
        <taxon>Brassica</taxon>
    </lineage>
</organism>
<dbReference type="PANTHER" id="PTHR33248">
    <property type="entry name" value="ZINC ION-BINDING PROTEIN"/>
    <property type="match status" value="1"/>
</dbReference>
<name>A0A8X7WG68_BRACI</name>
<dbReference type="EMBL" id="JAAMPC010000002">
    <property type="protein sequence ID" value="KAG2328655.1"/>
    <property type="molecule type" value="Genomic_DNA"/>
</dbReference>
<keyword evidence="2" id="KW-1133">Transmembrane helix</keyword>